<dbReference type="Pfam" id="PF00106">
    <property type="entry name" value="adh_short"/>
    <property type="match status" value="1"/>
</dbReference>
<evidence type="ECO:0000256" key="2">
    <source>
        <dbReference type="SAM" id="MobiDB-lite"/>
    </source>
</evidence>
<name>K1Q3L0_MAGGI</name>
<dbReference type="CDD" id="cd05327">
    <property type="entry name" value="retinol-DH_like_SDR_c_like"/>
    <property type="match status" value="1"/>
</dbReference>
<dbReference type="PANTHER" id="PTHR43157">
    <property type="entry name" value="PHOSPHATIDYLINOSITOL-GLYCAN BIOSYNTHESIS CLASS F PROTEIN-RELATED"/>
    <property type="match status" value="1"/>
</dbReference>
<protein>
    <submittedName>
        <fullName evidence="3">Retinol dehydrogenase 12</fullName>
    </submittedName>
</protein>
<dbReference type="SUPFAM" id="SSF51735">
    <property type="entry name" value="NAD(P)-binding Rossmann-fold domains"/>
    <property type="match status" value="1"/>
</dbReference>
<feature type="compositionally biased region" description="Basic and acidic residues" evidence="2">
    <location>
        <begin position="301"/>
        <end position="311"/>
    </location>
</feature>
<feature type="non-terminal residue" evidence="3">
    <location>
        <position position="1"/>
    </location>
</feature>
<dbReference type="InParanoid" id="K1Q3L0"/>
<evidence type="ECO:0000313" key="3">
    <source>
        <dbReference type="EMBL" id="EKC23450.1"/>
    </source>
</evidence>
<accession>K1Q3L0</accession>
<dbReference type="EMBL" id="JH817751">
    <property type="protein sequence ID" value="EKC23450.1"/>
    <property type="molecule type" value="Genomic_DNA"/>
</dbReference>
<evidence type="ECO:0000256" key="1">
    <source>
        <dbReference type="ARBA" id="ARBA00023002"/>
    </source>
</evidence>
<dbReference type="Gene3D" id="3.40.50.720">
    <property type="entry name" value="NAD(P)-binding Rossmann-like Domain"/>
    <property type="match status" value="1"/>
</dbReference>
<organism evidence="3">
    <name type="scientific">Magallana gigas</name>
    <name type="common">Pacific oyster</name>
    <name type="synonym">Crassostrea gigas</name>
    <dbReference type="NCBI Taxonomy" id="29159"/>
    <lineage>
        <taxon>Eukaryota</taxon>
        <taxon>Metazoa</taxon>
        <taxon>Spiralia</taxon>
        <taxon>Lophotrochozoa</taxon>
        <taxon>Mollusca</taxon>
        <taxon>Bivalvia</taxon>
        <taxon>Autobranchia</taxon>
        <taxon>Pteriomorphia</taxon>
        <taxon>Ostreida</taxon>
        <taxon>Ostreoidea</taxon>
        <taxon>Ostreidae</taxon>
        <taxon>Magallana</taxon>
    </lineage>
</organism>
<feature type="compositionally biased region" description="Polar residues" evidence="2">
    <location>
        <begin position="279"/>
        <end position="298"/>
    </location>
</feature>
<dbReference type="AlphaFoldDB" id="K1Q3L0"/>
<dbReference type="GO" id="GO:0016491">
    <property type="term" value="F:oxidoreductase activity"/>
    <property type="evidence" value="ECO:0007669"/>
    <property type="project" value="UniProtKB-KW"/>
</dbReference>
<dbReference type="HOGENOM" id="CLU_010194_44_5_1"/>
<sequence length="311" mass="34899">TGATSGIGKATAHELALRGARVILACRNQQLGEAVARTISKKTRNGDVMALYLDLASLQCIRDFVKQFKEKENKLNILINNAGYFGPKAATVDGYERTFGVNYLGHFYLTYLLHDLLMKSAPSRIINLSSNYYVKGKLDFNDLPLVNYDMMDAYSRSKLAILHFTVEAHRMWSWEAIWTFSVHPGCVATSVLRRYPGLFGKILRAFSAFMFKSSDDGCQTVVYCAVADGLREESGKFFENCRVVPTKDYVRDKAVCKNLWLLSLHLCGLDETHPENKSESAATNSLSNSETEAGSVNRRQMVKETNSRSDR</sequence>
<keyword evidence="1" id="KW-0560">Oxidoreductase</keyword>
<dbReference type="PRINTS" id="PR00081">
    <property type="entry name" value="GDHRDH"/>
</dbReference>
<gene>
    <name evidence="3" type="ORF">CGI_10013895</name>
</gene>
<reference evidence="3" key="1">
    <citation type="journal article" date="2012" name="Nature">
        <title>The oyster genome reveals stress adaptation and complexity of shell formation.</title>
        <authorList>
            <person name="Zhang G."/>
            <person name="Fang X."/>
            <person name="Guo X."/>
            <person name="Li L."/>
            <person name="Luo R."/>
            <person name="Xu F."/>
            <person name="Yang P."/>
            <person name="Zhang L."/>
            <person name="Wang X."/>
            <person name="Qi H."/>
            <person name="Xiong Z."/>
            <person name="Que H."/>
            <person name="Xie Y."/>
            <person name="Holland P.W."/>
            <person name="Paps J."/>
            <person name="Zhu Y."/>
            <person name="Wu F."/>
            <person name="Chen Y."/>
            <person name="Wang J."/>
            <person name="Peng C."/>
            <person name="Meng J."/>
            <person name="Yang L."/>
            <person name="Liu J."/>
            <person name="Wen B."/>
            <person name="Zhang N."/>
            <person name="Huang Z."/>
            <person name="Zhu Q."/>
            <person name="Feng Y."/>
            <person name="Mount A."/>
            <person name="Hedgecock D."/>
            <person name="Xu Z."/>
            <person name="Liu Y."/>
            <person name="Domazet-Loso T."/>
            <person name="Du Y."/>
            <person name="Sun X."/>
            <person name="Zhang S."/>
            <person name="Liu B."/>
            <person name="Cheng P."/>
            <person name="Jiang X."/>
            <person name="Li J."/>
            <person name="Fan D."/>
            <person name="Wang W."/>
            <person name="Fu W."/>
            <person name="Wang T."/>
            <person name="Wang B."/>
            <person name="Zhang J."/>
            <person name="Peng Z."/>
            <person name="Li Y."/>
            <person name="Li N."/>
            <person name="Wang J."/>
            <person name="Chen M."/>
            <person name="He Y."/>
            <person name="Tan F."/>
            <person name="Song X."/>
            <person name="Zheng Q."/>
            <person name="Huang R."/>
            <person name="Yang H."/>
            <person name="Du X."/>
            <person name="Chen L."/>
            <person name="Yang M."/>
            <person name="Gaffney P.M."/>
            <person name="Wang S."/>
            <person name="Luo L."/>
            <person name="She Z."/>
            <person name="Ming Y."/>
            <person name="Huang W."/>
            <person name="Zhang S."/>
            <person name="Huang B."/>
            <person name="Zhang Y."/>
            <person name="Qu T."/>
            <person name="Ni P."/>
            <person name="Miao G."/>
            <person name="Wang J."/>
            <person name="Wang Q."/>
            <person name="Steinberg C.E."/>
            <person name="Wang H."/>
            <person name="Li N."/>
            <person name="Qian L."/>
            <person name="Zhang G."/>
            <person name="Li Y."/>
            <person name="Yang H."/>
            <person name="Liu X."/>
            <person name="Wang J."/>
            <person name="Yin Y."/>
            <person name="Wang J."/>
        </authorList>
    </citation>
    <scope>NUCLEOTIDE SEQUENCE [LARGE SCALE GENOMIC DNA]</scope>
    <source>
        <strain evidence="3">05x7-T-G4-1.051#20</strain>
    </source>
</reference>
<feature type="region of interest" description="Disordered" evidence="2">
    <location>
        <begin position="276"/>
        <end position="311"/>
    </location>
</feature>
<proteinExistence type="predicted"/>
<dbReference type="PANTHER" id="PTHR43157:SF31">
    <property type="entry name" value="PHOSPHATIDYLINOSITOL-GLYCAN BIOSYNTHESIS CLASS F PROTEIN"/>
    <property type="match status" value="1"/>
</dbReference>
<dbReference type="InterPro" id="IPR036291">
    <property type="entry name" value="NAD(P)-bd_dom_sf"/>
</dbReference>
<dbReference type="InterPro" id="IPR002347">
    <property type="entry name" value="SDR_fam"/>
</dbReference>